<protein>
    <recommendedName>
        <fullName evidence="4">DUF3108 domain-containing protein</fullName>
    </recommendedName>
</protein>
<feature type="chain" id="PRO_5026662913" description="DUF3108 domain-containing protein" evidence="1">
    <location>
        <begin position="22"/>
        <end position="263"/>
    </location>
</feature>
<comment type="caution">
    <text evidence="2">The sequence shown here is derived from an EMBL/GenBank/DDBJ whole genome shotgun (WGS) entry which is preliminary data.</text>
</comment>
<keyword evidence="1" id="KW-0732">Signal</keyword>
<gene>
    <name evidence="2" type="ORF">FYJ44_12285</name>
</gene>
<name>A0A6L5XNU2_9BACT</name>
<proteinExistence type="predicted"/>
<keyword evidence="3" id="KW-1185">Reference proteome</keyword>
<reference evidence="2 3" key="1">
    <citation type="submission" date="2019-09" db="EMBL/GenBank/DDBJ databases">
        <title>In-depth cultivation of the pig gut microbiome towards novel bacterial diversity and tailored functional studies.</title>
        <authorList>
            <person name="Wylensek D."/>
            <person name="Hitch T.C.A."/>
            <person name="Clavel T."/>
        </authorList>
    </citation>
    <scope>NUCLEOTIDE SEQUENCE [LARGE SCALE GENOMIC DNA]</scope>
    <source>
        <strain evidence="2 3">PG-178-WT-4</strain>
    </source>
</reference>
<evidence type="ECO:0000256" key="1">
    <source>
        <dbReference type="SAM" id="SignalP"/>
    </source>
</evidence>
<evidence type="ECO:0008006" key="4">
    <source>
        <dbReference type="Google" id="ProtNLM"/>
    </source>
</evidence>
<evidence type="ECO:0000313" key="3">
    <source>
        <dbReference type="Proteomes" id="UP000477488"/>
    </source>
</evidence>
<accession>A0A6L5XNU2</accession>
<evidence type="ECO:0000313" key="2">
    <source>
        <dbReference type="EMBL" id="MSS28792.1"/>
    </source>
</evidence>
<sequence length="263" mass="28895">MRGLTGLCLVCFLLLPAPGGAEEMLSVGAWWCLPLSQEAVDCRRYTPGDAPGRGENVVAVGKLVADVSGLVTASGPLRLHTRYTSVIVRHGLTSENGRPRLRFALPGTPEGREQAFIVESEESAYIMRSGGSTSPFYMRMPGLDAALDAAVRAAPFALSRCEIIRGVDGVPLLRHDPRARTLTALDPRLIEYGNDAPMQIREVKEQWTEKGKGTAITLRGQKFTLVVEPDGEMLRLYDNSSWEEPRRRLLELPLDAASMAFFR</sequence>
<dbReference type="AlphaFoldDB" id="A0A6L5XNU2"/>
<organism evidence="2 3">
    <name type="scientific">Desulfovibrio porci</name>
    <dbReference type="NCBI Taxonomy" id="2605782"/>
    <lineage>
        <taxon>Bacteria</taxon>
        <taxon>Pseudomonadati</taxon>
        <taxon>Thermodesulfobacteriota</taxon>
        <taxon>Desulfovibrionia</taxon>
        <taxon>Desulfovibrionales</taxon>
        <taxon>Desulfovibrionaceae</taxon>
        <taxon>Desulfovibrio</taxon>
    </lineage>
</organism>
<dbReference type="RefSeq" id="WP_154512558.1">
    <property type="nucleotide sequence ID" value="NZ_VUMH01000014.1"/>
</dbReference>
<feature type="signal peptide" evidence="1">
    <location>
        <begin position="1"/>
        <end position="21"/>
    </location>
</feature>
<dbReference type="EMBL" id="VUMH01000014">
    <property type="protein sequence ID" value="MSS28792.1"/>
    <property type="molecule type" value="Genomic_DNA"/>
</dbReference>
<dbReference type="Proteomes" id="UP000477488">
    <property type="component" value="Unassembled WGS sequence"/>
</dbReference>